<dbReference type="PANTHER" id="PTHR44809">
    <property type="match status" value="1"/>
</dbReference>
<proteinExistence type="predicted"/>
<keyword evidence="2" id="KW-1185">Reference proteome</keyword>
<gene>
    <name evidence="1" type="ORF">PECAL_4P15160</name>
</gene>
<dbReference type="InterPro" id="IPR003107">
    <property type="entry name" value="HAT"/>
</dbReference>
<dbReference type="Pfam" id="PF13181">
    <property type="entry name" value="TPR_8"/>
    <property type="match status" value="1"/>
</dbReference>
<protein>
    <submittedName>
        <fullName evidence="1">Uncharacterized protein</fullName>
    </submittedName>
</protein>
<dbReference type="AlphaFoldDB" id="A0A8J2WZU1"/>
<dbReference type="EMBL" id="CAKKNE010000004">
    <property type="protein sequence ID" value="CAH0374244.1"/>
    <property type="molecule type" value="Genomic_DNA"/>
</dbReference>
<dbReference type="InterPro" id="IPR011990">
    <property type="entry name" value="TPR-like_helical_dom_sf"/>
</dbReference>
<dbReference type="PANTHER" id="PTHR44809:SF1">
    <property type="entry name" value="PROTEIN O-MANNOSYL-TRANSFERASE TMTC1"/>
    <property type="match status" value="1"/>
</dbReference>
<comment type="caution">
    <text evidence="1">The sequence shown here is derived from an EMBL/GenBank/DDBJ whole genome shotgun (WGS) entry which is preliminary data.</text>
</comment>
<dbReference type="Gene3D" id="1.25.40.10">
    <property type="entry name" value="Tetratricopeptide repeat domain"/>
    <property type="match status" value="4"/>
</dbReference>
<dbReference type="Proteomes" id="UP000789595">
    <property type="component" value="Unassembled WGS sequence"/>
</dbReference>
<reference evidence="1" key="1">
    <citation type="submission" date="2021-11" db="EMBL/GenBank/DDBJ databases">
        <authorList>
            <consortium name="Genoscope - CEA"/>
            <person name="William W."/>
        </authorList>
    </citation>
    <scope>NUCLEOTIDE SEQUENCE</scope>
</reference>
<dbReference type="SUPFAM" id="SSF48452">
    <property type="entry name" value="TPR-like"/>
    <property type="match status" value="1"/>
</dbReference>
<evidence type="ECO:0000313" key="1">
    <source>
        <dbReference type="EMBL" id="CAH0374244.1"/>
    </source>
</evidence>
<dbReference type="SMART" id="SM00028">
    <property type="entry name" value="TPR"/>
    <property type="match status" value="5"/>
</dbReference>
<dbReference type="InterPro" id="IPR052943">
    <property type="entry name" value="TMTC_O-mannosyl-trnsfr"/>
</dbReference>
<dbReference type="Pfam" id="PF13432">
    <property type="entry name" value="TPR_16"/>
    <property type="match status" value="2"/>
</dbReference>
<name>A0A8J2WZU1_9STRA</name>
<dbReference type="GO" id="GO:0006396">
    <property type="term" value="P:RNA processing"/>
    <property type="evidence" value="ECO:0007669"/>
    <property type="project" value="InterPro"/>
</dbReference>
<dbReference type="SMART" id="SM00386">
    <property type="entry name" value="HAT"/>
    <property type="match status" value="5"/>
</dbReference>
<accession>A0A8J2WZU1</accession>
<dbReference type="InterPro" id="IPR019734">
    <property type="entry name" value="TPR_rpt"/>
</dbReference>
<evidence type="ECO:0000313" key="2">
    <source>
        <dbReference type="Proteomes" id="UP000789595"/>
    </source>
</evidence>
<dbReference type="OrthoDB" id="186435at2759"/>
<sequence length="399" mass="43236">MGTADPPAAVVQRLQEEHLRKDVIGYGSLGEALAAQGGRAEEASKAFDDALACCPAGVPPHLQRAYAHYCGAYAALCEEKGDRQRAQELYERGLSVHPTCPTCLGNLPLFLQSCKRPSHEIEAAYKAYFDAYPDSVAVLVKYANFLRHALRAPDRAETILKKAIGISEDADALGAYAVLLHAVRPHDPLTEQLYGRAVKADPTAVNALSNYGLYLSEMKRDYAKAKKIYEQALTADPAHANSCYNYAVMLDSGLNDVEGAVQLYERALKAKPTHAYALYNLAVVCEEKLNDHERAGSLYERAVAAAPRDSLAVADHGRFEARRGADTNDAAQVEKGAALLRRALELDPACATAHAALGEISLNAGDETGAKRCYKDAKASDPHASSVRRLGDLLKRRKM</sequence>
<organism evidence="1 2">
    <name type="scientific">Pelagomonas calceolata</name>
    <dbReference type="NCBI Taxonomy" id="35677"/>
    <lineage>
        <taxon>Eukaryota</taxon>
        <taxon>Sar</taxon>
        <taxon>Stramenopiles</taxon>
        <taxon>Ochrophyta</taxon>
        <taxon>Pelagophyceae</taxon>
        <taxon>Pelagomonadales</taxon>
        <taxon>Pelagomonadaceae</taxon>
        <taxon>Pelagomonas</taxon>
    </lineage>
</organism>